<evidence type="ECO:0000313" key="1">
    <source>
        <dbReference type="EMBL" id="KAK2028323.1"/>
    </source>
</evidence>
<gene>
    <name evidence="1" type="ORF">LX32DRAFT_405454</name>
</gene>
<comment type="caution">
    <text evidence="1">The sequence shown here is derived from an EMBL/GenBank/DDBJ whole genome shotgun (WGS) entry which is preliminary data.</text>
</comment>
<name>A0AAD9HGD4_9PEZI</name>
<dbReference type="AlphaFoldDB" id="A0AAD9HGD4"/>
<protein>
    <submittedName>
        <fullName evidence="1">Uncharacterized protein</fullName>
    </submittedName>
</protein>
<sequence>MRIDSSRSCRRMSPGANRERLCPGFLHQRGAPRGPSPWVLGNERWRLSAGGTWPGPRMPCHCCASFSHDWGLSIFMLYSGTDWEITLQQT</sequence>
<keyword evidence="2" id="KW-1185">Reference proteome</keyword>
<reference evidence="1" key="1">
    <citation type="submission" date="2021-06" db="EMBL/GenBank/DDBJ databases">
        <title>Comparative genomics, transcriptomics and evolutionary studies reveal genomic signatures of adaptation to plant cell wall in hemibiotrophic fungi.</title>
        <authorList>
            <consortium name="DOE Joint Genome Institute"/>
            <person name="Baroncelli R."/>
            <person name="Diaz J.F."/>
            <person name="Benocci T."/>
            <person name="Peng M."/>
            <person name="Battaglia E."/>
            <person name="Haridas S."/>
            <person name="Andreopoulos W."/>
            <person name="Labutti K."/>
            <person name="Pangilinan J."/>
            <person name="Floch G.L."/>
            <person name="Makela M.R."/>
            <person name="Henrissat B."/>
            <person name="Grigoriev I.V."/>
            <person name="Crouch J.A."/>
            <person name="De Vries R.P."/>
            <person name="Sukno S.A."/>
            <person name="Thon M.R."/>
        </authorList>
    </citation>
    <scope>NUCLEOTIDE SEQUENCE</scope>
    <source>
        <strain evidence="1">MAFF235873</strain>
    </source>
</reference>
<accession>A0AAD9HGD4</accession>
<dbReference type="Proteomes" id="UP001232148">
    <property type="component" value="Unassembled WGS sequence"/>
</dbReference>
<dbReference type="EMBL" id="MU842880">
    <property type="protein sequence ID" value="KAK2028323.1"/>
    <property type="molecule type" value="Genomic_DNA"/>
</dbReference>
<organism evidence="1 2">
    <name type="scientific">Colletotrichum zoysiae</name>
    <dbReference type="NCBI Taxonomy" id="1216348"/>
    <lineage>
        <taxon>Eukaryota</taxon>
        <taxon>Fungi</taxon>
        <taxon>Dikarya</taxon>
        <taxon>Ascomycota</taxon>
        <taxon>Pezizomycotina</taxon>
        <taxon>Sordariomycetes</taxon>
        <taxon>Hypocreomycetidae</taxon>
        <taxon>Glomerellales</taxon>
        <taxon>Glomerellaceae</taxon>
        <taxon>Colletotrichum</taxon>
        <taxon>Colletotrichum graminicola species complex</taxon>
    </lineage>
</organism>
<evidence type="ECO:0000313" key="2">
    <source>
        <dbReference type="Proteomes" id="UP001232148"/>
    </source>
</evidence>
<proteinExistence type="predicted"/>